<comment type="caution">
    <text evidence="14">The sequence shown here is derived from an EMBL/GenBank/DDBJ whole genome shotgun (WGS) entry which is preliminary data.</text>
</comment>
<dbReference type="InterPro" id="IPR000834">
    <property type="entry name" value="Peptidase_M14"/>
</dbReference>
<name>A0AAV1J3C7_9NEOP</name>
<reference evidence="14 15" key="1">
    <citation type="submission" date="2023-11" db="EMBL/GenBank/DDBJ databases">
        <authorList>
            <person name="Okamura Y."/>
        </authorList>
    </citation>
    <scope>NUCLEOTIDE SEQUENCE [LARGE SCALE GENOMIC DNA]</scope>
</reference>
<keyword evidence="5" id="KW-0479">Metal-binding</keyword>
<evidence type="ECO:0000256" key="9">
    <source>
        <dbReference type="ARBA" id="ARBA00023049"/>
    </source>
</evidence>
<dbReference type="SUPFAM" id="SSF53187">
    <property type="entry name" value="Zn-dependent exopeptidases"/>
    <property type="match status" value="1"/>
</dbReference>
<dbReference type="GO" id="GO:0005615">
    <property type="term" value="C:extracellular space"/>
    <property type="evidence" value="ECO:0007669"/>
    <property type="project" value="TreeGrafter"/>
</dbReference>
<evidence type="ECO:0000256" key="2">
    <source>
        <dbReference type="ARBA" id="ARBA00005988"/>
    </source>
</evidence>
<organism evidence="14 15">
    <name type="scientific">Leptosia nina</name>
    <dbReference type="NCBI Taxonomy" id="320188"/>
    <lineage>
        <taxon>Eukaryota</taxon>
        <taxon>Metazoa</taxon>
        <taxon>Ecdysozoa</taxon>
        <taxon>Arthropoda</taxon>
        <taxon>Hexapoda</taxon>
        <taxon>Insecta</taxon>
        <taxon>Pterygota</taxon>
        <taxon>Neoptera</taxon>
        <taxon>Endopterygota</taxon>
        <taxon>Lepidoptera</taxon>
        <taxon>Glossata</taxon>
        <taxon>Ditrysia</taxon>
        <taxon>Papilionoidea</taxon>
        <taxon>Pieridae</taxon>
        <taxon>Pierinae</taxon>
        <taxon>Leptosia</taxon>
    </lineage>
</organism>
<evidence type="ECO:0000256" key="1">
    <source>
        <dbReference type="ARBA" id="ARBA00001947"/>
    </source>
</evidence>
<evidence type="ECO:0000259" key="13">
    <source>
        <dbReference type="PROSITE" id="PS52035"/>
    </source>
</evidence>
<dbReference type="InterPro" id="IPR057246">
    <property type="entry name" value="CARBOXYPEPT_ZN_1"/>
</dbReference>
<evidence type="ECO:0000313" key="15">
    <source>
        <dbReference type="Proteomes" id="UP001497472"/>
    </source>
</evidence>
<gene>
    <name evidence="14" type="ORF">LNINA_LOCUS2364</name>
</gene>
<dbReference type="Pfam" id="PF00246">
    <property type="entry name" value="Peptidase_M14"/>
    <property type="match status" value="1"/>
</dbReference>
<dbReference type="Proteomes" id="UP001497472">
    <property type="component" value="Unassembled WGS sequence"/>
</dbReference>
<dbReference type="EMBL" id="CAVLEF010000003">
    <property type="protein sequence ID" value="CAK1542470.1"/>
    <property type="molecule type" value="Genomic_DNA"/>
</dbReference>
<keyword evidence="8" id="KW-0862">Zinc</keyword>
<dbReference type="Pfam" id="PF02244">
    <property type="entry name" value="Propep_M14"/>
    <property type="match status" value="1"/>
</dbReference>
<proteinExistence type="inferred from homology"/>
<keyword evidence="15" id="KW-1185">Reference proteome</keyword>
<evidence type="ECO:0000256" key="6">
    <source>
        <dbReference type="ARBA" id="ARBA00022729"/>
    </source>
</evidence>
<dbReference type="PANTHER" id="PTHR11705:SF140">
    <property type="entry name" value="FI02848P-RELATED"/>
    <property type="match status" value="1"/>
</dbReference>
<dbReference type="AlphaFoldDB" id="A0AAV1J3C7"/>
<evidence type="ECO:0000256" key="10">
    <source>
        <dbReference type="ARBA" id="ARBA00023157"/>
    </source>
</evidence>
<protein>
    <recommendedName>
        <fullName evidence="13">Peptidase M14 domain-containing protein</fullName>
    </recommendedName>
</protein>
<evidence type="ECO:0000256" key="11">
    <source>
        <dbReference type="PROSITE-ProRule" id="PRU01379"/>
    </source>
</evidence>
<evidence type="ECO:0000256" key="12">
    <source>
        <dbReference type="SAM" id="SignalP"/>
    </source>
</evidence>
<keyword evidence="10" id="KW-1015">Disulfide bond</keyword>
<feature type="active site" description="Proton donor/acceptor" evidence="11">
    <location>
        <position position="389"/>
    </location>
</feature>
<dbReference type="GO" id="GO:0004181">
    <property type="term" value="F:metallocarboxypeptidase activity"/>
    <property type="evidence" value="ECO:0007669"/>
    <property type="project" value="InterPro"/>
</dbReference>
<evidence type="ECO:0000256" key="3">
    <source>
        <dbReference type="ARBA" id="ARBA00022645"/>
    </source>
</evidence>
<keyword evidence="6 12" id="KW-0732">Signal</keyword>
<keyword evidence="4" id="KW-0645">Protease</keyword>
<evidence type="ECO:0000313" key="14">
    <source>
        <dbReference type="EMBL" id="CAK1542470.1"/>
    </source>
</evidence>
<dbReference type="PRINTS" id="PR00765">
    <property type="entry name" value="CRBOXYPTASEA"/>
</dbReference>
<evidence type="ECO:0000256" key="4">
    <source>
        <dbReference type="ARBA" id="ARBA00022670"/>
    </source>
</evidence>
<dbReference type="SMART" id="SM00631">
    <property type="entry name" value="Zn_pept"/>
    <property type="match status" value="1"/>
</dbReference>
<dbReference type="InterPro" id="IPR036990">
    <property type="entry name" value="M14A-like_propep"/>
</dbReference>
<dbReference type="InterPro" id="IPR003146">
    <property type="entry name" value="M14A_act_pep"/>
</dbReference>
<dbReference type="GO" id="GO:0008270">
    <property type="term" value="F:zinc ion binding"/>
    <property type="evidence" value="ECO:0007669"/>
    <property type="project" value="InterPro"/>
</dbReference>
<comment type="similarity">
    <text evidence="2 11">Belongs to the peptidase M14 family.</text>
</comment>
<sequence length="426" mass="48828">MKAFLLVCLVVVTSAKYEEYAGWKSYYVRPSNYDQLTYLGNLVQKLNLDFINHAYVDQDGIVIVHPEVQRQFLKNLEDYNIEFRVHSNDVREQLLKEEEVLFKESSSKNTINSRLSYDRYHTTDDIENYLREIAAAYPRVAKLEIPSNTFEGRPIPMLKVSTTNFEDKSKPIIMIDGGIHGREWLTIPPVTYAIHKLVENVTEPDLLDRYDWILLPMANPDSFNFSIVTSVVWQKTRSTDNHPLSVVCLGADVDRNFDFNWRDLGPEGTPCTPLYPGNRPFSEVETRNLRDILHENLDRLRMYISFDSFGTKVMYPWGYDASLSNRALVLHTVGVSITEAMNKYAEDNNHPFPLGYQVGSEAIVRGYTVGGMSTDYAHYLGVPLVFKIEVHGFFGAYFMPPQYIVPTVLEAWEGIVAGARRAADMF</sequence>
<dbReference type="GO" id="GO:0006508">
    <property type="term" value="P:proteolysis"/>
    <property type="evidence" value="ECO:0007669"/>
    <property type="project" value="UniProtKB-KW"/>
</dbReference>
<evidence type="ECO:0000256" key="7">
    <source>
        <dbReference type="ARBA" id="ARBA00022801"/>
    </source>
</evidence>
<dbReference type="FunFam" id="3.40.630.10:FF:000084">
    <property type="entry name" value="Carboxypeptidase B2"/>
    <property type="match status" value="1"/>
</dbReference>
<dbReference type="PROSITE" id="PS52035">
    <property type="entry name" value="PEPTIDASE_M14"/>
    <property type="match status" value="1"/>
</dbReference>
<feature type="chain" id="PRO_5043807775" description="Peptidase M14 domain-containing protein" evidence="12">
    <location>
        <begin position="16"/>
        <end position="426"/>
    </location>
</feature>
<dbReference type="SUPFAM" id="SSF54897">
    <property type="entry name" value="Protease propeptides/inhibitors"/>
    <property type="match status" value="1"/>
</dbReference>
<keyword evidence="3" id="KW-0121">Carboxypeptidase</keyword>
<keyword evidence="9" id="KW-0482">Metalloprotease</keyword>
<comment type="cofactor">
    <cofactor evidence="1">
        <name>Zn(2+)</name>
        <dbReference type="ChEBI" id="CHEBI:29105"/>
    </cofactor>
</comment>
<dbReference type="PANTHER" id="PTHR11705">
    <property type="entry name" value="PROTEASE FAMILY M14 CARBOXYPEPTIDASE A,B"/>
    <property type="match status" value="1"/>
</dbReference>
<dbReference type="Gene3D" id="3.30.70.340">
    <property type="entry name" value="Metallocarboxypeptidase-like"/>
    <property type="match status" value="1"/>
</dbReference>
<feature type="domain" description="Peptidase M14" evidence="13">
    <location>
        <begin position="119"/>
        <end position="422"/>
    </location>
</feature>
<evidence type="ECO:0000256" key="5">
    <source>
        <dbReference type="ARBA" id="ARBA00022723"/>
    </source>
</evidence>
<keyword evidence="7" id="KW-0378">Hydrolase</keyword>
<feature type="signal peptide" evidence="12">
    <location>
        <begin position="1"/>
        <end position="15"/>
    </location>
</feature>
<dbReference type="Gene3D" id="3.40.630.10">
    <property type="entry name" value="Zn peptidases"/>
    <property type="match status" value="1"/>
</dbReference>
<accession>A0AAV1J3C7</accession>
<evidence type="ECO:0000256" key="8">
    <source>
        <dbReference type="ARBA" id="ARBA00022833"/>
    </source>
</evidence>
<dbReference type="PROSITE" id="PS00132">
    <property type="entry name" value="CARBOXYPEPT_ZN_1"/>
    <property type="match status" value="1"/>
</dbReference>